<evidence type="ECO:0000313" key="1">
    <source>
        <dbReference type="EMBL" id="RVW57248.1"/>
    </source>
</evidence>
<organism evidence="1 2">
    <name type="scientific">Vitis vinifera</name>
    <name type="common">Grape</name>
    <dbReference type="NCBI Taxonomy" id="29760"/>
    <lineage>
        <taxon>Eukaryota</taxon>
        <taxon>Viridiplantae</taxon>
        <taxon>Streptophyta</taxon>
        <taxon>Embryophyta</taxon>
        <taxon>Tracheophyta</taxon>
        <taxon>Spermatophyta</taxon>
        <taxon>Magnoliopsida</taxon>
        <taxon>eudicotyledons</taxon>
        <taxon>Gunneridae</taxon>
        <taxon>Pentapetalae</taxon>
        <taxon>rosids</taxon>
        <taxon>Vitales</taxon>
        <taxon>Vitaceae</taxon>
        <taxon>Viteae</taxon>
        <taxon>Vitis</taxon>
    </lineage>
</organism>
<evidence type="ECO:0000313" key="2">
    <source>
        <dbReference type="Proteomes" id="UP000288805"/>
    </source>
</evidence>
<accession>A0A438FB99</accession>
<protein>
    <recommendedName>
        <fullName evidence="3">Reverse transcriptase domain-containing protein</fullName>
    </recommendedName>
</protein>
<evidence type="ECO:0008006" key="3">
    <source>
        <dbReference type="Google" id="ProtNLM"/>
    </source>
</evidence>
<dbReference type="AlphaFoldDB" id="A0A438FB99"/>
<dbReference type="Proteomes" id="UP000288805">
    <property type="component" value="Unassembled WGS sequence"/>
</dbReference>
<comment type="caution">
    <text evidence="1">The sequence shown here is derived from an EMBL/GenBank/DDBJ whole genome shotgun (WGS) entry which is preliminary data.</text>
</comment>
<sequence length="179" mass="20003">MGFGEKRGLRQGDPLLPYLFVIGTEALSCLINRAVSEGFLSSYRVRGRGGDEVQVTHFLFVDDTLVFCEASPEQMVFLSWAENVEDLALKLGCKVGVLPSSYLGLSLGAAHKLVVVWDGVKERFWKRLAVWKRHFVSKGRRVILLVHFVKYADILHVFVAYATSGKIETRENTKGLSLG</sequence>
<dbReference type="EMBL" id="QGNW01001061">
    <property type="protein sequence ID" value="RVW57248.1"/>
    <property type="molecule type" value="Genomic_DNA"/>
</dbReference>
<proteinExistence type="predicted"/>
<dbReference type="PANTHER" id="PTHR33116">
    <property type="entry name" value="REVERSE TRANSCRIPTASE ZINC-BINDING DOMAIN-CONTAINING PROTEIN-RELATED-RELATED"/>
    <property type="match status" value="1"/>
</dbReference>
<gene>
    <name evidence="1" type="ORF">CK203_099689</name>
</gene>
<reference evidence="1 2" key="1">
    <citation type="journal article" date="2018" name="PLoS Genet.">
        <title>Population sequencing reveals clonal diversity and ancestral inbreeding in the grapevine cultivar Chardonnay.</title>
        <authorList>
            <person name="Roach M.J."/>
            <person name="Johnson D.L."/>
            <person name="Bohlmann J."/>
            <person name="van Vuuren H.J."/>
            <person name="Jones S.J."/>
            <person name="Pretorius I.S."/>
            <person name="Schmidt S.A."/>
            <person name="Borneman A.R."/>
        </authorList>
    </citation>
    <scope>NUCLEOTIDE SEQUENCE [LARGE SCALE GENOMIC DNA]</scope>
    <source>
        <strain evidence="2">cv. Chardonnay</strain>
        <tissue evidence="1">Leaf</tissue>
    </source>
</reference>
<name>A0A438FB99_VITVI</name>
<dbReference type="PANTHER" id="PTHR33116:SF85">
    <property type="entry name" value="REVERSE TRANSCRIPTASE ZINC-BINDING DOMAIN-CONTAINING PROTEIN"/>
    <property type="match status" value="1"/>
</dbReference>